<dbReference type="GO" id="GO:0030686">
    <property type="term" value="C:90S preribosome"/>
    <property type="evidence" value="ECO:0007669"/>
    <property type="project" value="TreeGrafter"/>
</dbReference>
<gene>
    <name evidence="2" type="ORF">Amon01_000676200</name>
</gene>
<dbReference type="OrthoDB" id="360653at2759"/>
<reference evidence="2" key="1">
    <citation type="submission" date="2023-04" db="EMBL/GenBank/DDBJ databases">
        <title>Ambrosiozyma monospora NBRC 1965.</title>
        <authorList>
            <person name="Ichikawa N."/>
            <person name="Sato H."/>
            <person name="Tonouchi N."/>
        </authorList>
    </citation>
    <scope>NUCLEOTIDE SEQUENCE</scope>
    <source>
        <strain evidence="2">NBRC 1965</strain>
    </source>
</reference>
<sequence>MIEHYAFWTEEKLRNVAHETVNTISMLMVHCTWNQYKAIFIRYIQIMNSAKSKGRDEQLRDAVLLVVALSTSLHQWSSSAAEKPKDFPKQVEKLDEFVLKNISVPLRKMLTTRDENTVIFRAPLSEALTSLIMCCSEEQITAELPGVLTSICHILRAKSEELRDAIRKHLCRIAVFLGPDYFKFILKELKGALQRGTQIHILSFTVHTLLLALEDHLKHGDLGDVADMLIEIIMNDVFGEASKEKEAEGYSNKMKEIKHNKSYDTGELVAGNIFLKDFGHLMTPVKYLLRERLSLKTQRRLDELLRRFSLGLNKNEEAASSDIIILCHEIYTQAIDYVNENIKKKKEEEVDEKVEHFLVQLDARPVKTQLEYSLYIRTMQKFSFELLRTAITKHSSLFTVANLSSFVPLLASSLTSDDEGVVISALKLFTMLVRLDFPDETDRYFTTAARSVMRIIKDMPSTNNELCQSCLRFMSAVIRHKEDLKLKDTAISYILKKVEPDLDEPMRQGVAFGFVKSLIAKHFMLAEIYDTMDIVSKIMITSTSKEIMEVSRSVFFTFLMEYDQSRGRLEKQFKMLINNLEYPAQSGRQSVLELLHLIVNKAGKELLQKLGSSFFIALANSSISDDSPNCREMATETIGLILTKLSQAGGDLTFIEKYIGMWLKQNKNELLARCGLHMYSLYAVSVGYDSNEELNEIALNKITSILKAARKSDDVSSVEVAHELVYISLTTLEKLKDETNLFESKFENIWEYVVDK</sequence>
<feature type="domain" description="U3 small nucleolar RNA-associated protein 20" evidence="1">
    <location>
        <begin position="113"/>
        <end position="330"/>
    </location>
</feature>
<comment type="caution">
    <text evidence="2">The sequence shown here is derived from an EMBL/GenBank/DDBJ whole genome shotgun (WGS) entry which is preliminary data.</text>
</comment>
<dbReference type="SUPFAM" id="SSF48371">
    <property type="entry name" value="ARM repeat"/>
    <property type="match status" value="1"/>
</dbReference>
<dbReference type="InterPro" id="IPR046523">
    <property type="entry name" value="UTP20_dom"/>
</dbReference>
<dbReference type="GO" id="GO:0032040">
    <property type="term" value="C:small-subunit processome"/>
    <property type="evidence" value="ECO:0007669"/>
    <property type="project" value="TreeGrafter"/>
</dbReference>
<evidence type="ECO:0000313" key="2">
    <source>
        <dbReference type="EMBL" id="GMG44643.1"/>
    </source>
</evidence>
<evidence type="ECO:0000313" key="3">
    <source>
        <dbReference type="Proteomes" id="UP001165063"/>
    </source>
</evidence>
<keyword evidence="3" id="KW-1185">Reference proteome</keyword>
<name>A0A9W6Z2S8_AMBMO</name>
<protein>
    <submittedName>
        <fullName evidence="2">Unnamed protein product</fullName>
    </submittedName>
</protein>
<dbReference type="InterPro" id="IPR052575">
    <property type="entry name" value="SSU_processome_comp_20"/>
</dbReference>
<organism evidence="2 3">
    <name type="scientific">Ambrosiozyma monospora</name>
    <name type="common">Yeast</name>
    <name type="synonym">Endomycopsis monosporus</name>
    <dbReference type="NCBI Taxonomy" id="43982"/>
    <lineage>
        <taxon>Eukaryota</taxon>
        <taxon>Fungi</taxon>
        <taxon>Dikarya</taxon>
        <taxon>Ascomycota</taxon>
        <taxon>Saccharomycotina</taxon>
        <taxon>Pichiomycetes</taxon>
        <taxon>Pichiales</taxon>
        <taxon>Pichiaceae</taxon>
        <taxon>Ambrosiozyma</taxon>
    </lineage>
</organism>
<dbReference type="PANTHER" id="PTHR17695">
    <property type="entry name" value="SMALL SUBUNIT PROCESSOME COMPONENT 20 HOMOLOG"/>
    <property type="match status" value="1"/>
</dbReference>
<evidence type="ECO:0000259" key="1">
    <source>
        <dbReference type="Pfam" id="PF20416"/>
    </source>
</evidence>
<dbReference type="Proteomes" id="UP001165063">
    <property type="component" value="Unassembled WGS sequence"/>
</dbReference>
<dbReference type="AlphaFoldDB" id="A0A9W6Z2S8"/>
<dbReference type="EMBL" id="BSXU01004490">
    <property type="protein sequence ID" value="GMG44643.1"/>
    <property type="molecule type" value="Genomic_DNA"/>
</dbReference>
<proteinExistence type="predicted"/>
<dbReference type="PANTHER" id="PTHR17695:SF11">
    <property type="entry name" value="SMALL SUBUNIT PROCESSOME COMPONENT 20 HOMOLOG"/>
    <property type="match status" value="1"/>
</dbReference>
<accession>A0A9W6Z2S8</accession>
<dbReference type="Gene3D" id="1.25.10.10">
    <property type="entry name" value="Leucine-rich Repeat Variant"/>
    <property type="match status" value="1"/>
</dbReference>
<dbReference type="InterPro" id="IPR016024">
    <property type="entry name" value="ARM-type_fold"/>
</dbReference>
<dbReference type="InterPro" id="IPR011989">
    <property type="entry name" value="ARM-like"/>
</dbReference>
<dbReference type="Pfam" id="PF20416">
    <property type="entry name" value="UTP20"/>
    <property type="match status" value="1"/>
</dbReference>